<evidence type="ECO:0000256" key="5">
    <source>
        <dbReference type="ARBA" id="ARBA00023125"/>
    </source>
</evidence>
<accession>J5PKB0</accession>
<dbReference type="InterPro" id="IPR051711">
    <property type="entry name" value="Stress_Response_Reg"/>
</dbReference>
<keyword evidence="2" id="KW-0479">Metal-binding</keyword>
<keyword evidence="11" id="KW-1185">Reference proteome</keyword>
<feature type="compositionally biased region" description="Basic and acidic residues" evidence="8">
    <location>
        <begin position="88"/>
        <end position="100"/>
    </location>
</feature>
<keyword evidence="3" id="KW-0862">Zinc</keyword>
<evidence type="ECO:0000256" key="3">
    <source>
        <dbReference type="ARBA" id="ARBA00022833"/>
    </source>
</evidence>
<comment type="subcellular location">
    <subcellularLocation>
        <location evidence="1">Nucleus</location>
    </subcellularLocation>
</comment>
<feature type="domain" description="Zn(2)-C6 fungal-type" evidence="9">
    <location>
        <begin position="33"/>
        <end position="62"/>
    </location>
</feature>
<evidence type="ECO:0000256" key="2">
    <source>
        <dbReference type="ARBA" id="ARBA00022723"/>
    </source>
</evidence>
<dbReference type="PANTHER" id="PTHR47540:SF1">
    <property type="entry name" value="ACTIVATOR OF STRESS GENES 1-RELATED"/>
    <property type="match status" value="1"/>
</dbReference>
<dbReference type="Pfam" id="PF00172">
    <property type="entry name" value="Zn_clus"/>
    <property type="match status" value="1"/>
</dbReference>
<keyword evidence="5" id="KW-0238">DNA-binding</keyword>
<dbReference type="GO" id="GO:0008270">
    <property type="term" value="F:zinc ion binding"/>
    <property type="evidence" value="ECO:0007669"/>
    <property type="project" value="InterPro"/>
</dbReference>
<evidence type="ECO:0000256" key="4">
    <source>
        <dbReference type="ARBA" id="ARBA00023015"/>
    </source>
</evidence>
<dbReference type="InterPro" id="IPR036864">
    <property type="entry name" value="Zn2-C6_fun-type_DNA-bd_sf"/>
</dbReference>
<reference evidence="10 11" key="1">
    <citation type="journal article" date="2003" name="Science">
        <title>Finding functional features in Saccharomyces genomes by phylogenetic footprinting.</title>
        <authorList>
            <person name="Cliften P.F."/>
            <person name="Sudarsanam P."/>
            <person name="Desikan A."/>
            <person name="Fulton L."/>
            <person name="Fulton B."/>
            <person name="Majors J."/>
            <person name="Waterston R."/>
            <person name="Cohen B.A."/>
            <person name="Johnston M."/>
        </authorList>
    </citation>
    <scope>NUCLEOTIDE SEQUENCE [LARGE SCALE GENOMIC DNA]</scope>
    <source>
        <strain evidence="11">ATCC MYA-4449 / AS 2.2408 / CBS 8840 / NBRC 1802 / NCYC 2889</strain>
    </source>
</reference>
<dbReference type="PROSITE" id="PS00463">
    <property type="entry name" value="ZN2_CY6_FUNGAL_1"/>
    <property type="match status" value="1"/>
</dbReference>
<keyword evidence="4" id="KW-0805">Transcription regulation</keyword>
<comment type="caution">
    <text evidence="10">The sequence shown here is derived from an EMBL/GenBank/DDBJ whole genome shotgun (WGS) entry which is preliminary data.</text>
</comment>
<dbReference type="Gene3D" id="4.10.240.10">
    <property type="entry name" value="Zn(2)-C6 fungal-type DNA-binding domain"/>
    <property type="match status" value="1"/>
</dbReference>
<sequence>MKKGNGKRSKVLVLSRDAGTNELKPTRGRAHRACVACRKRKVRCSGQTPCRLCQNNSFECKYDRPPRNSSAFDKELSDDSPLYSQRASHQDHNDNKGRQSVIDYKKITETIFTPEALNQIFTSSFCQPASFGLY</sequence>
<dbReference type="InterPro" id="IPR001138">
    <property type="entry name" value="Zn2Cys6_DnaBD"/>
</dbReference>
<dbReference type="GO" id="GO:0000981">
    <property type="term" value="F:DNA-binding transcription factor activity, RNA polymerase II-specific"/>
    <property type="evidence" value="ECO:0007669"/>
    <property type="project" value="InterPro"/>
</dbReference>
<evidence type="ECO:0000256" key="7">
    <source>
        <dbReference type="ARBA" id="ARBA00023242"/>
    </source>
</evidence>
<dbReference type="GO" id="GO:0045944">
    <property type="term" value="P:positive regulation of transcription by RNA polymerase II"/>
    <property type="evidence" value="ECO:0007669"/>
    <property type="project" value="TreeGrafter"/>
</dbReference>
<dbReference type="CDD" id="cd00067">
    <property type="entry name" value="GAL4"/>
    <property type="match status" value="1"/>
</dbReference>
<gene>
    <name evidence="10" type="primary">YJL206C</name>
    <name evidence="10" type="ORF">SKUD_138902</name>
</gene>
<evidence type="ECO:0000313" key="11">
    <source>
        <dbReference type="Proteomes" id="UP000002753"/>
    </source>
</evidence>
<dbReference type="FunFam" id="4.10.240.10:FF:000028">
    <property type="entry name" value="Uncharacterized transcriptional regulatory protein C1773.12"/>
    <property type="match status" value="1"/>
</dbReference>
<evidence type="ECO:0000256" key="1">
    <source>
        <dbReference type="ARBA" id="ARBA00004123"/>
    </source>
</evidence>
<dbReference type="HOGENOM" id="CLU_1897415_0_0_1"/>
<keyword evidence="7" id="KW-0539">Nucleus</keyword>
<dbReference type="GO" id="GO:0043565">
    <property type="term" value="F:sequence-specific DNA binding"/>
    <property type="evidence" value="ECO:0007669"/>
    <property type="project" value="TreeGrafter"/>
</dbReference>
<dbReference type="AlphaFoldDB" id="J5PKB0"/>
<dbReference type="Proteomes" id="UP000002753">
    <property type="component" value="Unassembled WGS sequence"/>
</dbReference>
<reference evidence="11" key="2">
    <citation type="journal article" date="2011" name="G3 (Bethesda)">
        <title>The awesome power of yeast evolutionary genetics: New genome sequences and strain resources for the Saccharomyces sensu stricto genus.</title>
        <authorList>
            <person name="Scannell D.R."/>
            <person name="Zill O.A."/>
            <person name="Rokas A."/>
            <person name="Payen C."/>
            <person name="Dunham M.J."/>
            <person name="Eisen M.B."/>
            <person name="Rine J."/>
            <person name="Johnston M."/>
            <person name="Hittinger C.T."/>
        </authorList>
    </citation>
    <scope>GENOME REANNOTATION</scope>
    <source>
        <strain evidence="11">ATCC MYA-4449 / AS 2.2408 / CBS 8840 / NBRC 1802 / NCYC 2889</strain>
    </source>
</reference>
<organism evidence="10 11">
    <name type="scientific">Saccharomyces kudriavzevii (strain ATCC MYA-4449 / AS 2.2408 / CBS 8840 / NBRC 1802 / NCYC 2889)</name>
    <name type="common">Yeast</name>
    <dbReference type="NCBI Taxonomy" id="226230"/>
    <lineage>
        <taxon>Eukaryota</taxon>
        <taxon>Fungi</taxon>
        <taxon>Dikarya</taxon>
        <taxon>Ascomycota</taxon>
        <taxon>Saccharomycotina</taxon>
        <taxon>Saccharomycetes</taxon>
        <taxon>Saccharomycetales</taxon>
        <taxon>Saccharomycetaceae</taxon>
        <taxon>Saccharomyces</taxon>
    </lineage>
</organism>
<evidence type="ECO:0000259" key="9">
    <source>
        <dbReference type="PROSITE" id="PS50048"/>
    </source>
</evidence>
<dbReference type="SUPFAM" id="SSF57701">
    <property type="entry name" value="Zn2/Cys6 DNA-binding domain"/>
    <property type="match status" value="1"/>
</dbReference>
<name>J5PKB0_SACK1</name>
<evidence type="ECO:0000256" key="6">
    <source>
        <dbReference type="ARBA" id="ARBA00023163"/>
    </source>
</evidence>
<dbReference type="PROSITE" id="PS50048">
    <property type="entry name" value="ZN2_CY6_FUNGAL_2"/>
    <property type="match status" value="1"/>
</dbReference>
<feature type="region of interest" description="Disordered" evidence="8">
    <location>
        <begin position="62"/>
        <end position="100"/>
    </location>
</feature>
<dbReference type="PANTHER" id="PTHR47540">
    <property type="entry name" value="THIAMINE REPRESSIBLE GENES REGULATORY PROTEIN THI5"/>
    <property type="match status" value="1"/>
</dbReference>
<feature type="compositionally biased region" description="Basic and acidic residues" evidence="8">
    <location>
        <begin position="62"/>
        <end position="77"/>
    </location>
</feature>
<protein>
    <submittedName>
        <fullName evidence="10">YJL206C-like protein</fullName>
    </submittedName>
</protein>
<proteinExistence type="predicted"/>
<dbReference type="GO" id="GO:0005634">
    <property type="term" value="C:nucleus"/>
    <property type="evidence" value="ECO:0007669"/>
    <property type="project" value="UniProtKB-SubCell"/>
</dbReference>
<evidence type="ECO:0000313" key="10">
    <source>
        <dbReference type="EMBL" id="EJT42818.1"/>
    </source>
</evidence>
<dbReference type="SMART" id="SM00066">
    <property type="entry name" value="GAL4"/>
    <property type="match status" value="1"/>
</dbReference>
<dbReference type="EMBL" id="AACI03001189">
    <property type="protein sequence ID" value="EJT42818.1"/>
    <property type="molecule type" value="Genomic_DNA"/>
</dbReference>
<keyword evidence="6" id="KW-0804">Transcription</keyword>
<evidence type="ECO:0000256" key="8">
    <source>
        <dbReference type="SAM" id="MobiDB-lite"/>
    </source>
</evidence>